<name>A0A4C1ZIH5_EUMVA</name>
<feature type="compositionally biased region" description="Polar residues" evidence="1">
    <location>
        <begin position="1"/>
        <end position="17"/>
    </location>
</feature>
<dbReference type="EMBL" id="BGZK01001873">
    <property type="protein sequence ID" value="GBP87640.1"/>
    <property type="molecule type" value="Genomic_DNA"/>
</dbReference>
<organism evidence="2 3">
    <name type="scientific">Eumeta variegata</name>
    <name type="common">Bagworm moth</name>
    <name type="synonym">Eumeta japonica</name>
    <dbReference type="NCBI Taxonomy" id="151549"/>
    <lineage>
        <taxon>Eukaryota</taxon>
        <taxon>Metazoa</taxon>
        <taxon>Ecdysozoa</taxon>
        <taxon>Arthropoda</taxon>
        <taxon>Hexapoda</taxon>
        <taxon>Insecta</taxon>
        <taxon>Pterygota</taxon>
        <taxon>Neoptera</taxon>
        <taxon>Endopterygota</taxon>
        <taxon>Lepidoptera</taxon>
        <taxon>Glossata</taxon>
        <taxon>Ditrysia</taxon>
        <taxon>Tineoidea</taxon>
        <taxon>Psychidae</taxon>
        <taxon>Oiketicinae</taxon>
        <taxon>Eumeta</taxon>
    </lineage>
</organism>
<gene>
    <name evidence="2" type="ORF">EVAR_62698_1</name>
</gene>
<sequence length="262" mass="29181">MSSLEPSTNHPASNGPSPMSIEGLRPLTTKLVQHELVAAHDSRLNVCFTLGTQRGVPADLGPHYTGEYQGLRRSTLEHAELQELTHEPDIRDAKYTFPGSSSDRGRGDARRPFEGKKFNLATARIAPPRESGLKLTPGDKLIFNFALIAGPLGVLRETDWVRLKQNKHFANGYEESEGCKRRMKRTTGPDTYPNVATFLRSVVVYRRPHCILVPKNTTLLMLDQTVSADVESPLHVTNSNTASHSGSSMYFFKEFIKSLTYK</sequence>
<evidence type="ECO:0000256" key="1">
    <source>
        <dbReference type="SAM" id="MobiDB-lite"/>
    </source>
</evidence>
<dbReference type="AlphaFoldDB" id="A0A4C1ZIH5"/>
<accession>A0A4C1ZIH5</accession>
<feature type="region of interest" description="Disordered" evidence="1">
    <location>
        <begin position="91"/>
        <end position="112"/>
    </location>
</feature>
<reference evidence="2 3" key="1">
    <citation type="journal article" date="2019" name="Commun. Biol.">
        <title>The bagworm genome reveals a unique fibroin gene that provides high tensile strength.</title>
        <authorList>
            <person name="Kono N."/>
            <person name="Nakamura H."/>
            <person name="Ohtoshi R."/>
            <person name="Tomita M."/>
            <person name="Numata K."/>
            <person name="Arakawa K."/>
        </authorList>
    </citation>
    <scope>NUCLEOTIDE SEQUENCE [LARGE SCALE GENOMIC DNA]</scope>
</reference>
<comment type="caution">
    <text evidence="2">The sequence shown here is derived from an EMBL/GenBank/DDBJ whole genome shotgun (WGS) entry which is preliminary data.</text>
</comment>
<evidence type="ECO:0000313" key="2">
    <source>
        <dbReference type="EMBL" id="GBP87640.1"/>
    </source>
</evidence>
<protein>
    <submittedName>
        <fullName evidence="2">Uncharacterized protein</fullName>
    </submittedName>
</protein>
<feature type="compositionally biased region" description="Basic and acidic residues" evidence="1">
    <location>
        <begin position="103"/>
        <end position="112"/>
    </location>
</feature>
<keyword evidence="3" id="KW-1185">Reference proteome</keyword>
<dbReference type="Proteomes" id="UP000299102">
    <property type="component" value="Unassembled WGS sequence"/>
</dbReference>
<evidence type="ECO:0000313" key="3">
    <source>
        <dbReference type="Proteomes" id="UP000299102"/>
    </source>
</evidence>
<feature type="region of interest" description="Disordered" evidence="1">
    <location>
        <begin position="1"/>
        <end position="23"/>
    </location>
</feature>
<proteinExistence type="predicted"/>